<keyword evidence="1" id="KW-1185">Reference proteome</keyword>
<accession>A0A915K2S2</accession>
<reference evidence="2" key="1">
    <citation type="submission" date="2022-11" db="UniProtKB">
        <authorList>
            <consortium name="WormBaseParasite"/>
        </authorList>
    </citation>
    <scope>IDENTIFICATION</scope>
</reference>
<dbReference type="Proteomes" id="UP000887565">
    <property type="component" value="Unplaced"/>
</dbReference>
<proteinExistence type="predicted"/>
<sequence>MNGWVRPWTRRVLGASLDATGIERLVSPGSVCCVCVLSQLGTRDLHGPPSPAREWARLLAAENYYRAESGQRVQDHKIPKIYATIYVYK</sequence>
<dbReference type="WBParaSite" id="nRc.2.0.1.t32501-RA">
    <property type="protein sequence ID" value="nRc.2.0.1.t32501-RA"/>
    <property type="gene ID" value="nRc.2.0.1.g32501"/>
</dbReference>
<evidence type="ECO:0000313" key="1">
    <source>
        <dbReference type="Proteomes" id="UP000887565"/>
    </source>
</evidence>
<organism evidence="1 2">
    <name type="scientific">Romanomermis culicivorax</name>
    <name type="common">Nematode worm</name>
    <dbReference type="NCBI Taxonomy" id="13658"/>
    <lineage>
        <taxon>Eukaryota</taxon>
        <taxon>Metazoa</taxon>
        <taxon>Ecdysozoa</taxon>
        <taxon>Nematoda</taxon>
        <taxon>Enoplea</taxon>
        <taxon>Dorylaimia</taxon>
        <taxon>Mermithida</taxon>
        <taxon>Mermithoidea</taxon>
        <taxon>Mermithidae</taxon>
        <taxon>Romanomermis</taxon>
    </lineage>
</organism>
<protein>
    <submittedName>
        <fullName evidence="2">Uncharacterized protein</fullName>
    </submittedName>
</protein>
<name>A0A915K2S2_ROMCU</name>
<evidence type="ECO:0000313" key="2">
    <source>
        <dbReference type="WBParaSite" id="nRc.2.0.1.t32501-RA"/>
    </source>
</evidence>
<dbReference type="AlphaFoldDB" id="A0A915K2S2"/>